<evidence type="ECO:0000313" key="9">
    <source>
        <dbReference type="Proteomes" id="UP000789595"/>
    </source>
</evidence>
<dbReference type="PANTHER" id="PTHR46972:SF1">
    <property type="entry name" value="FAD DEPENDENT OXIDOREDUCTASE DOMAIN-CONTAINING PROTEIN"/>
    <property type="match status" value="1"/>
</dbReference>
<dbReference type="GO" id="GO:0071949">
    <property type="term" value="F:FAD binding"/>
    <property type="evidence" value="ECO:0007669"/>
    <property type="project" value="InterPro"/>
</dbReference>
<dbReference type="Gene3D" id="3.50.50.60">
    <property type="entry name" value="FAD/NAD(P)-binding domain"/>
    <property type="match status" value="1"/>
</dbReference>
<dbReference type="EMBL" id="CAKKNE010000002">
    <property type="protein sequence ID" value="CAH0369079.1"/>
    <property type="molecule type" value="Genomic_DNA"/>
</dbReference>
<evidence type="ECO:0000313" key="8">
    <source>
        <dbReference type="EMBL" id="CAH0369079.1"/>
    </source>
</evidence>
<dbReference type="InterPro" id="IPR036188">
    <property type="entry name" value="FAD/NAD-bd_sf"/>
</dbReference>
<keyword evidence="1" id="KW-0285">Flavoprotein</keyword>
<dbReference type="Pfam" id="PF22048">
    <property type="entry name" value="LSO1_2-like"/>
    <property type="match status" value="1"/>
</dbReference>
<evidence type="ECO:0000259" key="7">
    <source>
        <dbReference type="Pfam" id="PF22048"/>
    </source>
</evidence>
<keyword evidence="2" id="KW-0274">FAD</keyword>
<feature type="domain" description="LSO1/LSO2" evidence="7">
    <location>
        <begin position="443"/>
        <end position="508"/>
    </location>
</feature>
<evidence type="ECO:0000256" key="4">
    <source>
        <dbReference type="ARBA" id="ARBA00023033"/>
    </source>
</evidence>
<dbReference type="PANTHER" id="PTHR46972">
    <property type="entry name" value="MONOOXYGENASE ASQM-RELATED"/>
    <property type="match status" value="1"/>
</dbReference>
<keyword evidence="9" id="KW-1185">Reference proteome</keyword>
<feature type="compositionally biased region" description="Polar residues" evidence="5">
    <location>
        <begin position="143"/>
        <end position="155"/>
    </location>
</feature>
<dbReference type="AlphaFoldDB" id="A0A8J2SM66"/>
<dbReference type="Proteomes" id="UP000789595">
    <property type="component" value="Unassembled WGS sequence"/>
</dbReference>
<keyword evidence="3" id="KW-0560">Oxidoreductase</keyword>
<dbReference type="OrthoDB" id="655030at2759"/>
<dbReference type="InterPro" id="IPR002938">
    <property type="entry name" value="FAD-bd"/>
</dbReference>
<feature type="region of interest" description="Disordered" evidence="5">
    <location>
        <begin position="454"/>
        <end position="527"/>
    </location>
</feature>
<feature type="compositionally biased region" description="Basic and acidic residues" evidence="5">
    <location>
        <begin position="457"/>
        <end position="469"/>
    </location>
</feature>
<evidence type="ECO:0000256" key="3">
    <source>
        <dbReference type="ARBA" id="ARBA00023002"/>
    </source>
</evidence>
<sequence length="620" mass="66474">MSENYVVCHNCDGEGDVAPTELSARQKKRLAHTGKAPQRQPCVTCAGRGVVPGNSSPGGPPQVAIVGGGLAGCAAALALKQRGVACAIYEGDSSQNERPQGYALTLQQGSRALRSLGVVVRGTTPTGHASFDSTGRTLGAYAPTQTGQGRSQMRSANVVCPRRRVRDAVAAGLDVTYGRRCVSVADCVITFEDGTTEGPFDVIIGADGVRSRVARNKPTYLGYVVALGIAPAEAVPTHLRRATWQCLDGVANRMYSMPFDGCTDASTDAADDIRETSDGDRVMWQFSWREADEGAARLLAKAGGVTIRETVQERCRDWASYVPHLVSETAPEDIVAYALVDIDQVRCVVDDRTVLIGDAAHAMSPFKGQGANQALVDGVELARRLYRVQSLRPVSSPPPRGALSVEEALLDFERECIMRVTPKLNMSRANAQLTHSISALAVMAANAKKAEAQAAKDAQKAKEQEKKDAAAWAVGSNQRGASKAQAAADKQAEKMRRDAEKKALEAEEDAAASKVMKPKKKKKDKDDVSALLMAGLDGGKKMKKVPVTKSAEKEKLSALRLAQEEAMRKKGVVLQNDDLLRANKNRQMEEEGSATGLDNALNMLGMEEKEKSKNLKVLFN</sequence>
<feature type="non-terminal residue" evidence="8">
    <location>
        <position position="620"/>
    </location>
</feature>
<accession>A0A8J2SM66</accession>
<name>A0A8J2SM66_9STRA</name>
<reference evidence="8" key="1">
    <citation type="submission" date="2021-11" db="EMBL/GenBank/DDBJ databases">
        <authorList>
            <consortium name="Genoscope - CEA"/>
            <person name="William W."/>
        </authorList>
    </citation>
    <scope>NUCLEOTIDE SEQUENCE</scope>
</reference>
<evidence type="ECO:0000256" key="2">
    <source>
        <dbReference type="ARBA" id="ARBA00022827"/>
    </source>
</evidence>
<feature type="compositionally biased region" description="Basic and acidic residues" evidence="5">
    <location>
        <begin position="490"/>
        <end position="505"/>
    </location>
</feature>
<feature type="domain" description="FAD-binding" evidence="6">
    <location>
        <begin position="62"/>
        <end position="388"/>
    </location>
</feature>
<dbReference type="GO" id="GO:0004497">
    <property type="term" value="F:monooxygenase activity"/>
    <property type="evidence" value="ECO:0007669"/>
    <property type="project" value="UniProtKB-KW"/>
</dbReference>
<dbReference type="PRINTS" id="PR00420">
    <property type="entry name" value="RNGMNOXGNASE"/>
</dbReference>
<proteinExistence type="predicted"/>
<keyword evidence="4" id="KW-0503">Monooxygenase</keyword>
<gene>
    <name evidence="8" type="ORF">PECAL_2P21870</name>
</gene>
<evidence type="ECO:0000256" key="5">
    <source>
        <dbReference type="SAM" id="MobiDB-lite"/>
    </source>
</evidence>
<evidence type="ECO:0000256" key="1">
    <source>
        <dbReference type="ARBA" id="ARBA00022630"/>
    </source>
</evidence>
<feature type="compositionally biased region" description="Polar residues" evidence="5">
    <location>
        <begin position="127"/>
        <end position="136"/>
    </location>
</feature>
<evidence type="ECO:0000259" key="6">
    <source>
        <dbReference type="Pfam" id="PF01494"/>
    </source>
</evidence>
<feature type="region of interest" description="Disordered" evidence="5">
    <location>
        <begin position="127"/>
        <end position="155"/>
    </location>
</feature>
<comment type="caution">
    <text evidence="8">The sequence shown here is derived from an EMBL/GenBank/DDBJ whole genome shotgun (WGS) entry which is preliminary data.</text>
</comment>
<dbReference type="Pfam" id="PF01494">
    <property type="entry name" value="FAD_binding_3"/>
    <property type="match status" value="1"/>
</dbReference>
<dbReference type="SUPFAM" id="SSF51905">
    <property type="entry name" value="FAD/NAD(P)-binding domain"/>
    <property type="match status" value="1"/>
</dbReference>
<protein>
    <recommendedName>
        <fullName evidence="10">FAD-binding domain-containing protein</fullName>
    </recommendedName>
</protein>
<organism evidence="8 9">
    <name type="scientific">Pelagomonas calceolata</name>
    <dbReference type="NCBI Taxonomy" id="35677"/>
    <lineage>
        <taxon>Eukaryota</taxon>
        <taxon>Sar</taxon>
        <taxon>Stramenopiles</taxon>
        <taxon>Ochrophyta</taxon>
        <taxon>Pelagophyceae</taxon>
        <taxon>Pelagomonadales</taxon>
        <taxon>Pelagomonadaceae</taxon>
        <taxon>Pelagomonas</taxon>
    </lineage>
</organism>
<dbReference type="InterPro" id="IPR054413">
    <property type="entry name" value="LSO1/2"/>
</dbReference>
<evidence type="ECO:0008006" key="10">
    <source>
        <dbReference type="Google" id="ProtNLM"/>
    </source>
</evidence>